<comment type="caution">
    <text evidence="1">The sequence shown here is derived from an EMBL/GenBank/DDBJ whole genome shotgun (WGS) entry which is preliminary data.</text>
</comment>
<organism evidence="1 2">
    <name type="scientific">Trema orientale</name>
    <name type="common">Charcoal tree</name>
    <name type="synonym">Celtis orientalis</name>
    <dbReference type="NCBI Taxonomy" id="63057"/>
    <lineage>
        <taxon>Eukaryota</taxon>
        <taxon>Viridiplantae</taxon>
        <taxon>Streptophyta</taxon>
        <taxon>Embryophyta</taxon>
        <taxon>Tracheophyta</taxon>
        <taxon>Spermatophyta</taxon>
        <taxon>Magnoliopsida</taxon>
        <taxon>eudicotyledons</taxon>
        <taxon>Gunneridae</taxon>
        <taxon>Pentapetalae</taxon>
        <taxon>rosids</taxon>
        <taxon>fabids</taxon>
        <taxon>Rosales</taxon>
        <taxon>Cannabaceae</taxon>
        <taxon>Trema</taxon>
    </lineage>
</organism>
<name>A0A2P5FFM3_TREOI</name>
<reference evidence="2" key="1">
    <citation type="submission" date="2016-06" db="EMBL/GenBank/DDBJ databases">
        <title>Parallel loss of symbiosis genes in relatives of nitrogen-fixing non-legume Parasponia.</title>
        <authorList>
            <person name="Van Velzen R."/>
            <person name="Holmer R."/>
            <person name="Bu F."/>
            <person name="Rutten L."/>
            <person name="Van Zeijl A."/>
            <person name="Liu W."/>
            <person name="Santuari L."/>
            <person name="Cao Q."/>
            <person name="Sharma T."/>
            <person name="Shen D."/>
            <person name="Roswanjaya Y."/>
            <person name="Wardhani T."/>
            <person name="Kalhor M.S."/>
            <person name="Jansen J."/>
            <person name="Van den Hoogen J."/>
            <person name="Gungor B."/>
            <person name="Hartog M."/>
            <person name="Hontelez J."/>
            <person name="Verver J."/>
            <person name="Yang W.-C."/>
            <person name="Schijlen E."/>
            <person name="Repin R."/>
            <person name="Schilthuizen M."/>
            <person name="Schranz E."/>
            <person name="Heidstra R."/>
            <person name="Miyata K."/>
            <person name="Fedorova E."/>
            <person name="Kohlen W."/>
            <person name="Bisseling T."/>
            <person name="Smit S."/>
            <person name="Geurts R."/>
        </authorList>
    </citation>
    <scope>NUCLEOTIDE SEQUENCE [LARGE SCALE GENOMIC DNA]</scope>
    <source>
        <strain evidence="2">cv. RG33-2</strain>
    </source>
</reference>
<accession>A0A2P5FFM3</accession>
<dbReference type="AlphaFoldDB" id="A0A2P5FFM3"/>
<dbReference type="OrthoDB" id="10339600at2759"/>
<protein>
    <submittedName>
        <fullName evidence="1">Uncharacterized protein</fullName>
    </submittedName>
</protein>
<proteinExistence type="predicted"/>
<dbReference type="EMBL" id="JXTC01000037">
    <property type="protein sequence ID" value="PON96600.1"/>
    <property type="molecule type" value="Genomic_DNA"/>
</dbReference>
<keyword evidence="2" id="KW-1185">Reference proteome</keyword>
<gene>
    <name evidence="1" type="ORF">TorRG33x02_075810</name>
</gene>
<evidence type="ECO:0000313" key="1">
    <source>
        <dbReference type="EMBL" id="PON96600.1"/>
    </source>
</evidence>
<sequence>MGTQASNGQNNYEESIATNEENDTIMWIINYLFRKDTKQKANASSIVVEDPIFIILTRIRKGECKKRE</sequence>
<dbReference type="Proteomes" id="UP000237000">
    <property type="component" value="Unassembled WGS sequence"/>
</dbReference>
<evidence type="ECO:0000313" key="2">
    <source>
        <dbReference type="Proteomes" id="UP000237000"/>
    </source>
</evidence>
<dbReference type="InParanoid" id="A0A2P5FFM3"/>